<accession>A0A3D9US75</accession>
<feature type="transmembrane region" description="Helical" evidence="5">
    <location>
        <begin position="304"/>
        <end position="324"/>
    </location>
</feature>
<feature type="transmembrane region" description="Helical" evidence="5">
    <location>
        <begin position="135"/>
        <end position="156"/>
    </location>
</feature>
<gene>
    <name evidence="7" type="ORF">DFJ65_3201</name>
</gene>
<dbReference type="InterPro" id="IPR052524">
    <property type="entry name" value="MFS_Cyanate_Porter"/>
</dbReference>
<evidence type="ECO:0000256" key="3">
    <source>
        <dbReference type="ARBA" id="ARBA00022989"/>
    </source>
</evidence>
<dbReference type="Gene3D" id="1.20.1250.20">
    <property type="entry name" value="MFS general substrate transporter like domains"/>
    <property type="match status" value="1"/>
</dbReference>
<name>A0A3D9US75_9MICO</name>
<keyword evidence="4 5" id="KW-0472">Membrane</keyword>
<keyword evidence="8" id="KW-1185">Reference proteome</keyword>
<feature type="transmembrane region" description="Helical" evidence="5">
    <location>
        <begin position="278"/>
        <end position="298"/>
    </location>
</feature>
<evidence type="ECO:0000313" key="8">
    <source>
        <dbReference type="Proteomes" id="UP000256253"/>
    </source>
</evidence>
<evidence type="ECO:0000259" key="6">
    <source>
        <dbReference type="PROSITE" id="PS50850"/>
    </source>
</evidence>
<comment type="subcellular location">
    <subcellularLocation>
        <location evidence="1">Cell membrane</location>
        <topology evidence="1">Multi-pass membrane protein</topology>
    </subcellularLocation>
</comment>
<feature type="transmembrane region" description="Helical" evidence="5">
    <location>
        <begin position="80"/>
        <end position="98"/>
    </location>
</feature>
<dbReference type="InterPro" id="IPR011701">
    <property type="entry name" value="MFS"/>
</dbReference>
<dbReference type="GO" id="GO:0022857">
    <property type="term" value="F:transmembrane transporter activity"/>
    <property type="evidence" value="ECO:0007669"/>
    <property type="project" value="InterPro"/>
</dbReference>
<evidence type="ECO:0000256" key="4">
    <source>
        <dbReference type="ARBA" id="ARBA00023136"/>
    </source>
</evidence>
<dbReference type="PANTHER" id="PTHR23523:SF2">
    <property type="entry name" value="2-NITROIMIDAZOLE TRANSPORTER"/>
    <property type="match status" value="1"/>
</dbReference>
<dbReference type="Pfam" id="PF07690">
    <property type="entry name" value="MFS_1"/>
    <property type="match status" value="1"/>
</dbReference>
<feature type="transmembrane region" description="Helical" evidence="5">
    <location>
        <begin position="336"/>
        <end position="360"/>
    </location>
</feature>
<feature type="transmembrane region" description="Helical" evidence="5">
    <location>
        <begin position="247"/>
        <end position="266"/>
    </location>
</feature>
<feature type="transmembrane region" description="Helical" evidence="5">
    <location>
        <begin position="366"/>
        <end position="385"/>
    </location>
</feature>
<dbReference type="OrthoDB" id="5317164at2"/>
<evidence type="ECO:0000313" key="7">
    <source>
        <dbReference type="EMBL" id="REF32106.1"/>
    </source>
</evidence>
<feature type="domain" description="Major facilitator superfamily (MFS) profile" evidence="6">
    <location>
        <begin position="11"/>
        <end position="392"/>
    </location>
</feature>
<feature type="transmembrane region" description="Helical" evidence="5">
    <location>
        <begin position="104"/>
        <end position="123"/>
    </location>
</feature>
<dbReference type="GO" id="GO:0005886">
    <property type="term" value="C:plasma membrane"/>
    <property type="evidence" value="ECO:0007669"/>
    <property type="project" value="UniProtKB-SubCell"/>
</dbReference>
<feature type="transmembrane region" description="Helical" evidence="5">
    <location>
        <begin position="213"/>
        <end position="235"/>
    </location>
</feature>
<dbReference type="PROSITE" id="PS50850">
    <property type="entry name" value="MFS"/>
    <property type="match status" value="1"/>
</dbReference>
<feature type="transmembrane region" description="Helical" evidence="5">
    <location>
        <begin position="168"/>
        <end position="189"/>
    </location>
</feature>
<keyword evidence="2 5" id="KW-0812">Transmembrane</keyword>
<dbReference type="CDD" id="cd17339">
    <property type="entry name" value="MFS_NIMT_CynX_like"/>
    <property type="match status" value="1"/>
</dbReference>
<dbReference type="EMBL" id="QTUA01000001">
    <property type="protein sequence ID" value="REF32106.1"/>
    <property type="molecule type" value="Genomic_DNA"/>
</dbReference>
<dbReference type="PANTHER" id="PTHR23523">
    <property type="match status" value="1"/>
</dbReference>
<feature type="transmembrane region" description="Helical" evidence="5">
    <location>
        <begin position="49"/>
        <end position="68"/>
    </location>
</feature>
<protein>
    <submittedName>
        <fullName evidence="7">CP family cyanate transporter-like MFS transporter</fullName>
    </submittedName>
</protein>
<proteinExistence type="predicted"/>
<dbReference type="AlphaFoldDB" id="A0A3D9US75"/>
<evidence type="ECO:0000256" key="2">
    <source>
        <dbReference type="ARBA" id="ARBA00022692"/>
    </source>
</evidence>
<reference evidence="7 8" key="1">
    <citation type="submission" date="2018-08" db="EMBL/GenBank/DDBJ databases">
        <title>Sequencing the genomes of 1000 actinobacteria strains.</title>
        <authorList>
            <person name="Klenk H.-P."/>
        </authorList>
    </citation>
    <scope>NUCLEOTIDE SEQUENCE [LARGE SCALE GENOMIC DNA]</scope>
    <source>
        <strain evidence="7 8">DSM 22967</strain>
    </source>
</reference>
<keyword evidence="3 5" id="KW-1133">Transmembrane helix</keyword>
<dbReference type="SUPFAM" id="SSF103473">
    <property type="entry name" value="MFS general substrate transporter"/>
    <property type="match status" value="1"/>
</dbReference>
<sequence length="398" mass="41298">MTAQRRTPDSTLLVLLVAVVLSAFSLRTAVTSITPLLDRVSDDIRFGTGGASVLGMVPTLMFSLAGIVTPRLVRRFGLEHVALTAMVLAALGLLTRSFSTNVPALLLTSACALAGMGIGNVVIPPVIQRFFPERVAVLSTAYITVLQVGTLVPPLVAVPLSQAHGWRISLGVWAIAAIAAIVPWLVAILRRPGSDPHAVAPAHTTGRVWRSPVAWSLALMFGCTSLNTYAMFTWLPKILTGAGHDAAFGGTMVSLFAAVGLLSALFAPQLAARLSNPAPIVVGSVVAFAIGFAGLLWAPDTATVLWVIAAGLGPTTFPLALTLINLRTRTAAGSSALSGFSQGVGYLIACAGPLLFGLLHDATGGWGVPFAFLAVTVGVILVAGLRVSRPDMLEDTWG</sequence>
<evidence type="ECO:0000256" key="5">
    <source>
        <dbReference type="SAM" id="Phobius"/>
    </source>
</evidence>
<comment type="caution">
    <text evidence="7">The sequence shown here is derived from an EMBL/GenBank/DDBJ whole genome shotgun (WGS) entry which is preliminary data.</text>
</comment>
<evidence type="ECO:0000256" key="1">
    <source>
        <dbReference type="ARBA" id="ARBA00004651"/>
    </source>
</evidence>
<dbReference type="Proteomes" id="UP000256253">
    <property type="component" value="Unassembled WGS sequence"/>
</dbReference>
<dbReference type="InterPro" id="IPR036259">
    <property type="entry name" value="MFS_trans_sf"/>
</dbReference>
<dbReference type="InterPro" id="IPR020846">
    <property type="entry name" value="MFS_dom"/>
</dbReference>
<organism evidence="7 8">
    <name type="scientific">Calidifontibacter indicus</name>
    <dbReference type="NCBI Taxonomy" id="419650"/>
    <lineage>
        <taxon>Bacteria</taxon>
        <taxon>Bacillati</taxon>
        <taxon>Actinomycetota</taxon>
        <taxon>Actinomycetes</taxon>
        <taxon>Micrococcales</taxon>
        <taxon>Dermacoccaceae</taxon>
        <taxon>Calidifontibacter</taxon>
    </lineage>
</organism>